<accession>A0A9Q7QNN6</accession>
<dbReference type="OrthoDB" id="10292471at2759"/>
<proteinExistence type="predicted"/>
<dbReference type="Proteomes" id="UP000760494">
    <property type="component" value="Unassembled WGS sequence"/>
</dbReference>
<name>A0A9Q7QNN6_FUSFU</name>
<feature type="compositionally biased region" description="Basic and acidic residues" evidence="1">
    <location>
        <begin position="14"/>
        <end position="23"/>
    </location>
</feature>
<evidence type="ECO:0000313" key="2">
    <source>
        <dbReference type="EMBL" id="VTT62470.1"/>
    </source>
</evidence>
<protein>
    <submittedName>
        <fullName evidence="2">Uncharacterized protein</fullName>
    </submittedName>
</protein>
<evidence type="ECO:0000256" key="1">
    <source>
        <dbReference type="SAM" id="MobiDB-lite"/>
    </source>
</evidence>
<feature type="region of interest" description="Disordered" evidence="1">
    <location>
        <begin position="1"/>
        <end position="37"/>
    </location>
</feature>
<comment type="caution">
    <text evidence="2">The sequence shown here is derived from an EMBL/GenBank/DDBJ whole genome shotgun (WGS) entry which is preliminary data.</text>
</comment>
<sequence length="155" mass="17587">MPNTTDAEDIQTQTRDEYPKADPHTPAPRRLSGRISKSNAVSHKSIIDEAAKLITAKVAGLENVENFNDDLKHTFKYLVSRPEDTEVCDQFVRHLCLVIHPALLDFYGIMRPDDEKLACEKIKHLMIRENNLSEGDIMKILTGLKVPEMTVDPDF</sequence>
<reference evidence="2" key="1">
    <citation type="submission" date="2019-05" db="EMBL/GenBank/DDBJ databases">
        <authorList>
            <person name="Piombo E."/>
        </authorList>
    </citation>
    <scope>NUCLEOTIDE SEQUENCE</scope>
    <source>
        <strain evidence="2">C2S</strain>
    </source>
</reference>
<dbReference type="AlphaFoldDB" id="A0A9Q7QNN6"/>
<organism evidence="2 3">
    <name type="scientific">Fusarium fujikuroi</name>
    <name type="common">Bakanae and foot rot disease fungus</name>
    <name type="synonym">Gibberella fujikuroi</name>
    <dbReference type="NCBI Taxonomy" id="5127"/>
    <lineage>
        <taxon>Eukaryota</taxon>
        <taxon>Fungi</taxon>
        <taxon>Dikarya</taxon>
        <taxon>Ascomycota</taxon>
        <taxon>Pezizomycotina</taxon>
        <taxon>Sordariomycetes</taxon>
        <taxon>Hypocreomycetidae</taxon>
        <taxon>Hypocreales</taxon>
        <taxon>Nectriaceae</taxon>
        <taxon>Fusarium</taxon>
        <taxon>Fusarium fujikuroi species complex</taxon>
    </lineage>
</organism>
<evidence type="ECO:0000313" key="3">
    <source>
        <dbReference type="Proteomes" id="UP000760494"/>
    </source>
</evidence>
<dbReference type="EMBL" id="CABFJX010000079">
    <property type="protein sequence ID" value="VTT62470.1"/>
    <property type="molecule type" value="Genomic_DNA"/>
</dbReference>
<feature type="compositionally biased region" description="Polar residues" evidence="1">
    <location>
        <begin position="1"/>
        <end position="13"/>
    </location>
</feature>
<gene>
    <name evidence="2" type="ORF">C2S_4900</name>
</gene>